<evidence type="ECO:0000313" key="2">
    <source>
        <dbReference type="EMBL" id="DAD19285.1"/>
    </source>
</evidence>
<feature type="signal peptide" evidence="1">
    <location>
        <begin position="1"/>
        <end position="22"/>
    </location>
</feature>
<dbReference type="AlphaFoldDB" id="A0A822XKE6"/>
<proteinExistence type="predicted"/>
<accession>A0A822XKE6</accession>
<dbReference type="Proteomes" id="UP000607653">
    <property type="component" value="Unassembled WGS sequence"/>
</dbReference>
<protein>
    <submittedName>
        <fullName evidence="2">Uncharacterized protein</fullName>
    </submittedName>
</protein>
<organism evidence="2 3">
    <name type="scientific">Nelumbo nucifera</name>
    <name type="common">Sacred lotus</name>
    <dbReference type="NCBI Taxonomy" id="4432"/>
    <lineage>
        <taxon>Eukaryota</taxon>
        <taxon>Viridiplantae</taxon>
        <taxon>Streptophyta</taxon>
        <taxon>Embryophyta</taxon>
        <taxon>Tracheophyta</taxon>
        <taxon>Spermatophyta</taxon>
        <taxon>Magnoliopsida</taxon>
        <taxon>Proteales</taxon>
        <taxon>Nelumbonaceae</taxon>
        <taxon>Nelumbo</taxon>
    </lineage>
</organism>
<keyword evidence="1" id="KW-0732">Signal</keyword>
<dbReference type="EMBL" id="DUZY01000001">
    <property type="protein sequence ID" value="DAD19285.1"/>
    <property type="molecule type" value="Genomic_DNA"/>
</dbReference>
<reference evidence="2 3" key="1">
    <citation type="journal article" date="2020" name="Mol. Biol. Evol.">
        <title>Distinct Expression and Methylation Patterns for Genes with Different Fates following a Single Whole-Genome Duplication in Flowering Plants.</title>
        <authorList>
            <person name="Shi T."/>
            <person name="Rahmani R.S."/>
            <person name="Gugger P.F."/>
            <person name="Wang M."/>
            <person name="Li H."/>
            <person name="Zhang Y."/>
            <person name="Li Z."/>
            <person name="Wang Q."/>
            <person name="Van de Peer Y."/>
            <person name="Marchal K."/>
            <person name="Chen J."/>
        </authorList>
    </citation>
    <scope>NUCLEOTIDE SEQUENCE [LARGE SCALE GENOMIC DNA]</scope>
    <source>
        <tissue evidence="2">Leaf</tissue>
    </source>
</reference>
<comment type="caution">
    <text evidence="2">The sequence shown here is derived from an EMBL/GenBank/DDBJ whole genome shotgun (WGS) entry which is preliminary data.</text>
</comment>
<name>A0A822XKE6_NELNU</name>
<feature type="chain" id="PRO_5032606937" evidence="1">
    <location>
        <begin position="23"/>
        <end position="95"/>
    </location>
</feature>
<keyword evidence="3" id="KW-1185">Reference proteome</keyword>
<evidence type="ECO:0000313" key="3">
    <source>
        <dbReference type="Proteomes" id="UP000607653"/>
    </source>
</evidence>
<evidence type="ECO:0000256" key="1">
    <source>
        <dbReference type="SAM" id="SignalP"/>
    </source>
</evidence>
<gene>
    <name evidence="2" type="ORF">HUJ06_020748</name>
</gene>
<sequence>MDGIWNCKWLLCCLIFALISVGFEFGSNSNLVISPDPCDLHAFDFWRIKNFVETKQFEHGWWVKRKAGIQIEYFILYILEMKSRGSSGLKADLFT</sequence>